<reference evidence="1" key="1">
    <citation type="submission" date="2005-03" db="EMBL/GenBank/DDBJ databases">
        <authorList>
            <person name="Han Z."/>
        </authorList>
    </citation>
    <scope>NUCLEOTIDE SEQUENCE</scope>
</reference>
<reference evidence="1" key="2">
    <citation type="journal article" date="2006" name="PLoS Pathog.">
        <title>New perspectives on host-parasite interplay by comparative transcriptomic and proteomic analyses of Schistosoma japonicum.</title>
        <authorList>
            <person name="Liu F."/>
            <person name="Lu J."/>
            <person name="Hu W."/>
            <person name="Wang S.Y."/>
            <person name="Cui S.J."/>
            <person name="Chi M."/>
            <person name="Yan Q."/>
            <person name="Wang X.R."/>
            <person name="Song H.D."/>
            <person name="Xu X.N."/>
            <person name="Wang J.J."/>
            <person name="Zhang X.L."/>
            <person name="Zhang X."/>
            <person name="Wang Z.Q."/>
            <person name="Xue C.L."/>
            <person name="Brindley P.J."/>
            <person name="McManus D.P."/>
            <person name="Yang P.Y."/>
            <person name="Feng Z."/>
            <person name="Chen Z."/>
            <person name="Han Z.G."/>
        </authorList>
    </citation>
    <scope>NUCLEOTIDE SEQUENCE</scope>
</reference>
<dbReference type="AlphaFoldDB" id="Q5BYK7"/>
<dbReference type="EMBL" id="AY811629">
    <property type="protein sequence ID" value="AAX27518.1"/>
    <property type="molecule type" value="mRNA"/>
</dbReference>
<name>Q5BYK7_SCHJA</name>
<evidence type="ECO:0000313" key="1">
    <source>
        <dbReference type="EMBL" id="AAX27518.1"/>
    </source>
</evidence>
<accession>Q5BYK7</accession>
<proteinExistence type="evidence at transcript level"/>
<organism evidence="1">
    <name type="scientific">Schistosoma japonicum</name>
    <name type="common">Blood fluke</name>
    <dbReference type="NCBI Taxonomy" id="6182"/>
    <lineage>
        <taxon>Eukaryota</taxon>
        <taxon>Metazoa</taxon>
        <taxon>Spiralia</taxon>
        <taxon>Lophotrochozoa</taxon>
        <taxon>Platyhelminthes</taxon>
        <taxon>Trematoda</taxon>
        <taxon>Digenea</taxon>
        <taxon>Strigeidida</taxon>
        <taxon>Schistosomatoidea</taxon>
        <taxon>Schistosomatidae</taxon>
        <taxon>Schistosoma</taxon>
    </lineage>
</organism>
<sequence>MTLPKQSTSNMVMFIFRQIFFQCVQEFSKTFCLIAASLNLFKCLSQKFD</sequence>
<protein>
    <submittedName>
        <fullName evidence="1">Uncharacterized protein</fullName>
    </submittedName>
</protein>